<dbReference type="InterPro" id="IPR031939">
    <property type="entry name" value="Adhesin_E-like"/>
</dbReference>
<comment type="caution">
    <text evidence="2">The sequence shown here is derived from an EMBL/GenBank/DDBJ whole genome shotgun (WGS) entry which is preliminary data.</text>
</comment>
<reference evidence="2" key="1">
    <citation type="submission" date="2016-03" db="EMBL/GenBank/DDBJ databases">
        <title>Co-evolution between Pasteurellaceae and their hosts.</title>
        <authorList>
            <person name="Hansen M.J."/>
            <person name="Bojesen A.M."/>
            <person name="Planet P."/>
        </authorList>
    </citation>
    <scope>NUCLEOTIDE SEQUENCE</scope>
    <source>
        <strain evidence="2">146/S8/89</strain>
    </source>
</reference>
<dbReference type="Pfam" id="PF16747">
    <property type="entry name" value="Adhesin_E"/>
    <property type="match status" value="1"/>
</dbReference>
<dbReference type="InterPro" id="IPR043088">
    <property type="entry name" value="Adhesin_E"/>
</dbReference>
<gene>
    <name evidence="2" type="ORF">A6A20_03780</name>
</gene>
<sequence>MRKYVVTVMMLSLVACSHSENVDLARPQQVETGFIQVLNQPGYYIDSASIWIDSKSPAVINFDMVTNLSQGQQGFKHYPTEIAKSVRSHKKINCQTNTYSRAGEIVYSDFWGKGIALSQHRQLSRTVTIQPDTRLDTVAKVLCANFYKD</sequence>
<dbReference type="PROSITE" id="PS51257">
    <property type="entry name" value="PROKAR_LIPOPROTEIN"/>
    <property type="match status" value="1"/>
</dbReference>
<dbReference type="RefSeq" id="WP_279572225.1">
    <property type="nucleotide sequence ID" value="NZ_LWID01000001.1"/>
</dbReference>
<dbReference type="AlphaFoldDB" id="A0A9X4SHL8"/>
<dbReference type="Proteomes" id="UP001155500">
    <property type="component" value="Unassembled WGS sequence"/>
</dbReference>
<protein>
    <recommendedName>
        <fullName evidence="1">Surface-adhesin protein E-like domain-containing protein</fullName>
    </recommendedName>
</protein>
<dbReference type="Gene3D" id="2.40.128.710">
    <property type="entry name" value="Surface-adhesin protein E"/>
    <property type="match status" value="1"/>
</dbReference>
<proteinExistence type="predicted"/>
<evidence type="ECO:0000259" key="1">
    <source>
        <dbReference type="Pfam" id="PF16747"/>
    </source>
</evidence>
<organism evidence="2 3">
    <name type="scientific">Volucribacter amazonae</name>
    <dbReference type="NCBI Taxonomy" id="256731"/>
    <lineage>
        <taxon>Bacteria</taxon>
        <taxon>Pseudomonadati</taxon>
        <taxon>Pseudomonadota</taxon>
        <taxon>Gammaproteobacteria</taxon>
        <taxon>Pasteurellales</taxon>
        <taxon>Pasteurellaceae</taxon>
        <taxon>Volucribacter</taxon>
    </lineage>
</organism>
<name>A0A9X4SHL8_9PAST</name>
<evidence type="ECO:0000313" key="2">
    <source>
        <dbReference type="EMBL" id="MDG6894762.1"/>
    </source>
</evidence>
<accession>A0A9X4SHL8</accession>
<dbReference type="EMBL" id="LWID01000001">
    <property type="protein sequence ID" value="MDG6894762.1"/>
    <property type="molecule type" value="Genomic_DNA"/>
</dbReference>
<keyword evidence="3" id="KW-1185">Reference proteome</keyword>
<evidence type="ECO:0000313" key="3">
    <source>
        <dbReference type="Proteomes" id="UP001155500"/>
    </source>
</evidence>
<feature type="domain" description="Surface-adhesin protein E-like" evidence="1">
    <location>
        <begin position="42"/>
        <end position="144"/>
    </location>
</feature>